<comment type="caution">
    <text evidence="10">The sequence shown here is derived from an EMBL/GenBank/DDBJ whole genome shotgun (WGS) entry which is preliminary data.</text>
</comment>
<dbReference type="InterPro" id="IPR016064">
    <property type="entry name" value="NAD/diacylglycerol_kinase_sf"/>
</dbReference>
<keyword evidence="3 9" id="KW-0547">Nucleotide-binding</keyword>
<evidence type="ECO:0000256" key="3">
    <source>
        <dbReference type="ARBA" id="ARBA00022741"/>
    </source>
</evidence>
<evidence type="ECO:0000313" key="11">
    <source>
        <dbReference type="Proteomes" id="UP000635245"/>
    </source>
</evidence>
<evidence type="ECO:0000256" key="7">
    <source>
        <dbReference type="ARBA" id="ARBA00023027"/>
    </source>
</evidence>
<keyword evidence="2 9" id="KW-0808">Transferase</keyword>
<evidence type="ECO:0000256" key="6">
    <source>
        <dbReference type="ARBA" id="ARBA00022857"/>
    </source>
</evidence>
<dbReference type="Proteomes" id="UP000635245">
    <property type="component" value="Unassembled WGS sequence"/>
</dbReference>
<evidence type="ECO:0000256" key="5">
    <source>
        <dbReference type="ARBA" id="ARBA00022840"/>
    </source>
</evidence>
<dbReference type="InterPro" id="IPR017437">
    <property type="entry name" value="ATP-NAD_kinase_PpnK-typ_C"/>
</dbReference>
<gene>
    <name evidence="9" type="primary">nadK</name>
    <name evidence="10" type="ORF">JHE00_27170</name>
</gene>
<sequence length="315" mass="34083">MNAEREQREVLLVVHPDRDTTRGAAREVAVRLAAAGIWLRVIDEEVRRLVEPEDADMPCTVVAPEENPAKGVELVLVLGGDGTLLRAAELARPAGVPVLGVNLGRVGFLTEADSDALADTVDRVVAGRYRIEERMTIDVAVTLDGKPIAETWALNEASVEKSSRERILDALIEVDGRPVSSFGCDGVLCSTPTGSTAYAFSAGGPVVWPDVEALLVVPSNAHAMFSRPLVVSRSSVITVQVDPDGSPAVLTCDGLRHVELEPGMRVRVVAGSVPVRLAHLWDGPFTDRLVHKFALPVKSWRERHDRRGKRDAESF</sequence>
<proteinExistence type="inferred from homology"/>
<dbReference type="GO" id="GO:0005524">
    <property type="term" value="F:ATP binding"/>
    <property type="evidence" value="ECO:0007669"/>
    <property type="project" value="UniProtKB-KW"/>
</dbReference>
<dbReference type="FunFam" id="2.60.200.30:FF:000007">
    <property type="entry name" value="NAD kinase"/>
    <property type="match status" value="1"/>
</dbReference>
<dbReference type="Gene3D" id="2.60.200.30">
    <property type="entry name" value="Probable inorganic polyphosphate/atp-NAD kinase, domain 2"/>
    <property type="match status" value="1"/>
</dbReference>
<dbReference type="Pfam" id="PF01513">
    <property type="entry name" value="NAD_kinase"/>
    <property type="match status" value="1"/>
</dbReference>
<feature type="binding site" evidence="9">
    <location>
        <position position="86"/>
    </location>
    <ligand>
        <name>NAD(+)</name>
        <dbReference type="ChEBI" id="CHEBI:57540"/>
    </ligand>
</feature>
<dbReference type="PANTHER" id="PTHR20275">
    <property type="entry name" value="NAD KINASE"/>
    <property type="match status" value="1"/>
</dbReference>
<keyword evidence="1 9" id="KW-0963">Cytoplasm</keyword>
<dbReference type="GO" id="GO:0003951">
    <property type="term" value="F:NAD+ kinase activity"/>
    <property type="evidence" value="ECO:0007669"/>
    <property type="project" value="UniProtKB-UniRule"/>
</dbReference>
<keyword evidence="4 9" id="KW-0418">Kinase</keyword>
<evidence type="ECO:0000256" key="9">
    <source>
        <dbReference type="HAMAP-Rule" id="MF_00361"/>
    </source>
</evidence>
<dbReference type="GO" id="GO:0019674">
    <property type="term" value="P:NAD+ metabolic process"/>
    <property type="evidence" value="ECO:0007669"/>
    <property type="project" value="InterPro"/>
</dbReference>
<feature type="binding site" evidence="9">
    <location>
        <begin position="81"/>
        <end position="82"/>
    </location>
    <ligand>
        <name>NAD(+)</name>
        <dbReference type="ChEBI" id="CHEBI:57540"/>
    </ligand>
</feature>
<evidence type="ECO:0000256" key="1">
    <source>
        <dbReference type="ARBA" id="ARBA00022490"/>
    </source>
</evidence>
<dbReference type="Gene3D" id="3.40.50.10330">
    <property type="entry name" value="Probable inorganic polyphosphate/atp-NAD kinase, domain 1"/>
    <property type="match status" value="1"/>
</dbReference>
<dbReference type="NCBIfam" id="NF002892">
    <property type="entry name" value="PRK03372.1"/>
    <property type="match status" value="1"/>
</dbReference>
<comment type="caution">
    <text evidence="9">Lacks conserved residue(s) required for the propagation of feature annotation.</text>
</comment>
<feature type="binding site" evidence="9">
    <location>
        <begin position="155"/>
        <end position="156"/>
    </location>
    <ligand>
        <name>NAD(+)</name>
        <dbReference type="ChEBI" id="CHEBI:57540"/>
    </ligand>
</feature>
<comment type="catalytic activity">
    <reaction evidence="8 9">
        <text>NAD(+) + ATP = ADP + NADP(+) + H(+)</text>
        <dbReference type="Rhea" id="RHEA:18629"/>
        <dbReference type="ChEBI" id="CHEBI:15378"/>
        <dbReference type="ChEBI" id="CHEBI:30616"/>
        <dbReference type="ChEBI" id="CHEBI:57540"/>
        <dbReference type="ChEBI" id="CHEBI:58349"/>
        <dbReference type="ChEBI" id="CHEBI:456216"/>
        <dbReference type="EC" id="2.7.1.23"/>
    </reaction>
</comment>
<dbReference type="SUPFAM" id="SSF111331">
    <property type="entry name" value="NAD kinase/diacylglycerol kinase-like"/>
    <property type="match status" value="1"/>
</dbReference>
<dbReference type="InterPro" id="IPR002504">
    <property type="entry name" value="NADK"/>
</dbReference>
<keyword evidence="6 9" id="KW-0521">NADP</keyword>
<dbReference type="Pfam" id="PF20143">
    <property type="entry name" value="NAD_kinase_C"/>
    <property type="match status" value="1"/>
</dbReference>
<protein>
    <recommendedName>
        <fullName evidence="9">NAD kinase</fullName>
        <ecNumber evidence="9">2.7.1.23</ecNumber>
    </recommendedName>
    <alternativeName>
        <fullName evidence="9">ATP-dependent NAD kinase</fullName>
    </alternativeName>
</protein>
<dbReference type="GO" id="GO:0006741">
    <property type="term" value="P:NADP+ biosynthetic process"/>
    <property type="evidence" value="ECO:0007669"/>
    <property type="project" value="UniProtKB-UniRule"/>
</dbReference>
<comment type="similarity">
    <text evidence="9">Belongs to the NAD kinase family.</text>
</comment>
<comment type="subcellular location">
    <subcellularLocation>
        <location evidence="9">Cytoplasm</location>
    </subcellularLocation>
</comment>
<keyword evidence="11" id="KW-1185">Reference proteome</keyword>
<keyword evidence="5 9" id="KW-0067">ATP-binding</keyword>
<dbReference type="EMBL" id="JAENJH010000009">
    <property type="protein sequence ID" value="MBK1788028.1"/>
    <property type="molecule type" value="Genomic_DNA"/>
</dbReference>
<comment type="cofactor">
    <cofactor evidence="9">
        <name>a divalent metal cation</name>
        <dbReference type="ChEBI" id="CHEBI:60240"/>
    </cofactor>
</comment>
<dbReference type="AlphaFoldDB" id="A0A934QX08"/>
<evidence type="ECO:0000256" key="4">
    <source>
        <dbReference type="ARBA" id="ARBA00022777"/>
    </source>
</evidence>
<feature type="binding site" evidence="9">
    <location>
        <begin position="196"/>
        <end position="201"/>
    </location>
    <ligand>
        <name>NAD(+)</name>
        <dbReference type="ChEBI" id="CHEBI:57540"/>
    </ligand>
</feature>
<reference evidence="10" key="1">
    <citation type="submission" date="2020-12" db="EMBL/GenBank/DDBJ databases">
        <title>Prauserella sp. ASG 168, a novel actinomycete isolated from cave rock.</title>
        <authorList>
            <person name="Suriyachadkun C."/>
        </authorList>
    </citation>
    <scope>NUCLEOTIDE SEQUENCE</scope>
    <source>
        <strain evidence="10">ASG 168</strain>
    </source>
</reference>
<feature type="active site" description="Proton acceptor" evidence="9">
    <location>
        <position position="81"/>
    </location>
</feature>
<organism evidence="10 11">
    <name type="scientific">Prauserella cavernicola</name>
    <dbReference type="NCBI Taxonomy" id="2800127"/>
    <lineage>
        <taxon>Bacteria</taxon>
        <taxon>Bacillati</taxon>
        <taxon>Actinomycetota</taxon>
        <taxon>Actinomycetes</taxon>
        <taxon>Pseudonocardiales</taxon>
        <taxon>Pseudonocardiaceae</taxon>
        <taxon>Prauserella</taxon>
    </lineage>
</organism>
<dbReference type="HAMAP" id="MF_00361">
    <property type="entry name" value="NAD_kinase"/>
    <property type="match status" value="1"/>
</dbReference>
<evidence type="ECO:0000256" key="8">
    <source>
        <dbReference type="ARBA" id="ARBA00047925"/>
    </source>
</evidence>
<accession>A0A934QX08</accession>
<dbReference type="PANTHER" id="PTHR20275:SF0">
    <property type="entry name" value="NAD KINASE"/>
    <property type="match status" value="1"/>
</dbReference>
<evidence type="ECO:0000313" key="10">
    <source>
        <dbReference type="EMBL" id="MBK1788028.1"/>
    </source>
</evidence>
<dbReference type="GO" id="GO:0005737">
    <property type="term" value="C:cytoplasm"/>
    <property type="evidence" value="ECO:0007669"/>
    <property type="project" value="UniProtKB-SubCell"/>
</dbReference>
<dbReference type="GO" id="GO:0051287">
    <property type="term" value="F:NAD binding"/>
    <property type="evidence" value="ECO:0007669"/>
    <property type="project" value="UniProtKB-ARBA"/>
</dbReference>
<evidence type="ECO:0000256" key="2">
    <source>
        <dbReference type="ARBA" id="ARBA00022679"/>
    </source>
</evidence>
<dbReference type="InterPro" id="IPR017438">
    <property type="entry name" value="ATP-NAD_kinase_N"/>
</dbReference>
<dbReference type="GO" id="GO:0046872">
    <property type="term" value="F:metal ion binding"/>
    <property type="evidence" value="ECO:0007669"/>
    <property type="project" value="UniProtKB-UniRule"/>
</dbReference>
<name>A0A934QX08_9PSEU</name>
<dbReference type="EC" id="2.7.1.23" evidence="9"/>
<comment type="function">
    <text evidence="9">Involved in the regulation of the intracellular balance of NAD and NADP, and is a key enzyme in the biosynthesis of NADP. Catalyzes specifically the phosphorylation on 2'-hydroxyl of the adenosine moiety of NAD to yield NADP.</text>
</comment>
<keyword evidence="7 9" id="KW-0520">NAD</keyword>
<feature type="binding site" evidence="9">
    <location>
        <position position="185"/>
    </location>
    <ligand>
        <name>NAD(+)</name>
        <dbReference type="ChEBI" id="CHEBI:57540"/>
    </ligand>
</feature>
<feature type="binding site" evidence="9">
    <location>
        <position position="166"/>
    </location>
    <ligand>
        <name>NAD(+)</name>
        <dbReference type="ChEBI" id="CHEBI:57540"/>
    </ligand>
</feature>
<dbReference type="RefSeq" id="WP_200323400.1">
    <property type="nucleotide sequence ID" value="NZ_JAENJH010000009.1"/>
</dbReference>